<evidence type="ECO:0000313" key="2">
    <source>
        <dbReference type="EMBL" id="CCD12500.1"/>
    </source>
</evidence>
<accession>F9W5P8</accession>
<feature type="region of interest" description="Disordered" evidence="1">
    <location>
        <begin position="1"/>
        <end position="22"/>
    </location>
</feature>
<evidence type="ECO:0000256" key="1">
    <source>
        <dbReference type="SAM" id="MobiDB-lite"/>
    </source>
</evidence>
<name>F9W5P8_TRYCI</name>
<reference evidence="3" key="1">
    <citation type="submission" date="2011-07" db="EMBL/GenBank/DDBJ databases">
        <title>Divergent evolution of antigenic variation in African trypanosomes.</title>
        <authorList>
            <person name="Jackson A.P."/>
            <person name="Berry A."/>
            <person name="Allison H.C."/>
            <person name="Burton P."/>
            <person name="Anderson J."/>
            <person name="Aslett M."/>
            <person name="Brown R."/>
            <person name="Corton N."/>
            <person name="Harris D."/>
            <person name="Hauser H."/>
            <person name="Gamble J."/>
            <person name="Gilderthorp R."/>
            <person name="McQuillan J."/>
            <person name="Quail M.A."/>
            <person name="Sanders M."/>
            <person name="Van Tonder A."/>
            <person name="Ginger M.L."/>
            <person name="Donelson J.E."/>
            <person name="Field M.C."/>
            <person name="Barry J.D."/>
            <person name="Berriman M."/>
            <person name="Hertz-Fowler C."/>
        </authorList>
    </citation>
    <scope>NUCLEOTIDE SEQUENCE [LARGE SCALE GENOMIC DNA]</scope>
    <source>
        <strain evidence="3">IL3000</strain>
    </source>
</reference>
<evidence type="ECO:0000313" key="3">
    <source>
        <dbReference type="Proteomes" id="UP000000702"/>
    </source>
</evidence>
<dbReference type="AlphaFoldDB" id="F9W5P8"/>
<protein>
    <submittedName>
        <fullName evidence="2">Uncharacterized protein</fullName>
    </submittedName>
</protein>
<gene>
    <name evidence="2" type="ORF">TCIL3000_0_33760</name>
</gene>
<sequence>MVGLVCKSTGGGSTCPAPGERGEPPALLGTLFDEGQPLGVILECSAEPGPDATTFGARIVSQNNGSSYLGMGSVQTSSAPASGGVRSASSGSCCGGGSDSAECGGPTTRVYVSAAAPSEVVCTGTTTPNAAPCGGIFGEFEWAKTVWHE</sequence>
<proteinExistence type="predicted"/>
<keyword evidence="3" id="KW-1185">Reference proteome</keyword>
<organism evidence="2 3">
    <name type="scientific">Trypanosoma congolense (strain IL3000)</name>
    <dbReference type="NCBI Taxonomy" id="1068625"/>
    <lineage>
        <taxon>Eukaryota</taxon>
        <taxon>Discoba</taxon>
        <taxon>Euglenozoa</taxon>
        <taxon>Kinetoplastea</taxon>
        <taxon>Metakinetoplastina</taxon>
        <taxon>Trypanosomatida</taxon>
        <taxon>Trypanosomatidae</taxon>
        <taxon>Trypanosoma</taxon>
        <taxon>Nannomonas</taxon>
    </lineage>
</organism>
<reference evidence="2 3" key="2">
    <citation type="journal article" date="2012" name="Proc. Natl. Acad. Sci. U.S.A.">
        <title>Antigenic diversity is generated by distinct evolutionary mechanisms in African trypanosome species.</title>
        <authorList>
            <person name="Jackson A.P."/>
            <person name="Berry A."/>
            <person name="Aslett M."/>
            <person name="Allison H.C."/>
            <person name="Burton P."/>
            <person name="Vavrova-Anderson J."/>
            <person name="Brown R."/>
            <person name="Browne H."/>
            <person name="Corton N."/>
            <person name="Hauser H."/>
            <person name="Gamble J."/>
            <person name="Gilderthorp R."/>
            <person name="Marcello L."/>
            <person name="McQuillan J."/>
            <person name="Otto T.D."/>
            <person name="Quail M.A."/>
            <person name="Sanders M.J."/>
            <person name="van Tonder A."/>
            <person name="Ginger M.L."/>
            <person name="Field M.C."/>
            <person name="Barry J.D."/>
            <person name="Hertz-Fowler C."/>
            <person name="Berriman M."/>
        </authorList>
    </citation>
    <scope>NUCLEOTIDE SEQUENCE [LARGE SCALE GENOMIC DNA]</scope>
    <source>
        <strain evidence="2 3">IL3000</strain>
    </source>
</reference>
<comment type="caution">
    <text evidence="2">The sequence shown here is derived from an EMBL/GenBank/DDBJ whole genome shotgun (WGS) entry which is preliminary data.</text>
</comment>
<dbReference type="EMBL" id="CAEQ01000746">
    <property type="protein sequence ID" value="CCD12500.1"/>
    <property type="molecule type" value="Genomic_DNA"/>
</dbReference>
<dbReference type="Proteomes" id="UP000000702">
    <property type="component" value="Unassembled WGS sequence"/>
</dbReference>